<feature type="coiled-coil region" evidence="2">
    <location>
        <begin position="626"/>
        <end position="653"/>
    </location>
</feature>
<dbReference type="InterPro" id="IPR011993">
    <property type="entry name" value="PH-like_dom_sf"/>
</dbReference>
<dbReference type="RefSeq" id="XP_024714005.1">
    <property type="nucleotide sequence ID" value="XM_024858079.1"/>
</dbReference>
<dbReference type="OrthoDB" id="5232919at2759"/>
<dbReference type="InterPro" id="IPR023696">
    <property type="entry name" value="Ureohydrolase_dom_sf"/>
</dbReference>
<feature type="domain" description="Rho-GAP" evidence="5">
    <location>
        <begin position="1271"/>
        <end position="1475"/>
    </location>
</feature>
<gene>
    <name evidence="6" type="ORF">C7M61_002712</name>
</gene>
<dbReference type="GO" id="GO:0007165">
    <property type="term" value="P:signal transduction"/>
    <property type="evidence" value="ECO:0007669"/>
    <property type="project" value="InterPro"/>
</dbReference>
<dbReference type="InterPro" id="IPR053244">
    <property type="entry name" value="HDAC_HD_type_1"/>
</dbReference>
<dbReference type="InterPro" id="IPR000198">
    <property type="entry name" value="RhoGAP_dom"/>
</dbReference>
<evidence type="ECO:0000259" key="5">
    <source>
        <dbReference type="PROSITE" id="PS50238"/>
    </source>
</evidence>
<dbReference type="Gene3D" id="3.40.800.20">
    <property type="entry name" value="Histone deacetylase domain"/>
    <property type="match status" value="1"/>
</dbReference>
<feature type="compositionally biased region" description="Polar residues" evidence="3">
    <location>
        <begin position="892"/>
        <end position="910"/>
    </location>
</feature>
<accession>A0A2P7YS27</accession>
<dbReference type="VEuPathDB" id="FungiDB:C7M61_002712"/>
<dbReference type="GO" id="GO:0005634">
    <property type="term" value="C:nucleus"/>
    <property type="evidence" value="ECO:0007669"/>
    <property type="project" value="TreeGrafter"/>
</dbReference>
<comment type="caution">
    <text evidence="6">The sequence shown here is derived from an EMBL/GenBank/DDBJ whole genome shotgun (WGS) entry which is preliminary data.</text>
</comment>
<organism evidence="6 7">
    <name type="scientific">Candidozyma pseudohaemuli</name>
    <dbReference type="NCBI Taxonomy" id="418784"/>
    <lineage>
        <taxon>Eukaryota</taxon>
        <taxon>Fungi</taxon>
        <taxon>Dikarya</taxon>
        <taxon>Ascomycota</taxon>
        <taxon>Saccharomycotina</taxon>
        <taxon>Pichiomycetes</taxon>
        <taxon>Metschnikowiaceae</taxon>
        <taxon>Candidozyma</taxon>
    </lineage>
</organism>
<feature type="domain" description="PH" evidence="4">
    <location>
        <begin position="1054"/>
        <end position="1162"/>
    </location>
</feature>
<dbReference type="InterPro" id="IPR001849">
    <property type="entry name" value="PH_domain"/>
</dbReference>
<feature type="coiled-coil region" evidence="2">
    <location>
        <begin position="451"/>
        <end position="478"/>
    </location>
</feature>
<dbReference type="InterPro" id="IPR008936">
    <property type="entry name" value="Rho_GTPase_activation_prot"/>
</dbReference>
<dbReference type="Pfam" id="PF00850">
    <property type="entry name" value="Hist_deacetyl"/>
    <property type="match status" value="1"/>
</dbReference>
<dbReference type="Pfam" id="PF00169">
    <property type="entry name" value="PH"/>
    <property type="match status" value="1"/>
</dbReference>
<dbReference type="Gene3D" id="1.10.555.10">
    <property type="entry name" value="Rho GTPase activation protein"/>
    <property type="match status" value="1"/>
</dbReference>
<dbReference type="GO" id="GO:0005096">
    <property type="term" value="F:GTPase activator activity"/>
    <property type="evidence" value="ECO:0007669"/>
    <property type="project" value="UniProtKB-KW"/>
</dbReference>
<dbReference type="SUPFAM" id="SSF48350">
    <property type="entry name" value="GTPase activation domain, GAP"/>
    <property type="match status" value="1"/>
</dbReference>
<dbReference type="Pfam" id="PF00787">
    <property type="entry name" value="PX"/>
    <property type="match status" value="1"/>
</dbReference>
<protein>
    <recommendedName>
        <fullName evidence="8">Rho-GAP domain-containing protein</fullName>
    </recommendedName>
</protein>
<dbReference type="InterPro" id="IPR023801">
    <property type="entry name" value="His_deacetylse_dom"/>
</dbReference>
<reference evidence="6 7" key="1">
    <citation type="submission" date="2018-03" db="EMBL/GenBank/DDBJ databases">
        <title>Candida pseudohaemulonii genome assembly and annotation.</title>
        <authorList>
            <person name="Munoz J.F."/>
            <person name="Gade L.G."/>
            <person name="Chow N.A."/>
            <person name="Litvintseva A.P."/>
            <person name="Loparev V.N."/>
            <person name="Cuomo C.A."/>
        </authorList>
    </citation>
    <scope>NUCLEOTIDE SEQUENCE [LARGE SCALE GENOMIC DNA]</scope>
    <source>
        <strain evidence="6 7">B12108</strain>
    </source>
</reference>
<dbReference type="PROSITE" id="PS50003">
    <property type="entry name" value="PH_DOMAIN"/>
    <property type="match status" value="1"/>
</dbReference>
<dbReference type="STRING" id="418784.A0A2P7YS27"/>
<dbReference type="SMART" id="SM00324">
    <property type="entry name" value="RhoGAP"/>
    <property type="match status" value="1"/>
</dbReference>
<dbReference type="Gene3D" id="2.30.29.30">
    <property type="entry name" value="Pleckstrin-homology domain (PH domain)/Phosphotyrosine-binding domain (PTB)"/>
    <property type="match status" value="1"/>
</dbReference>
<keyword evidence="2" id="KW-0175">Coiled coil</keyword>
<dbReference type="SUPFAM" id="SSF50729">
    <property type="entry name" value="PH domain-like"/>
    <property type="match status" value="1"/>
</dbReference>
<dbReference type="GO" id="GO:0035091">
    <property type="term" value="F:phosphatidylinositol binding"/>
    <property type="evidence" value="ECO:0007669"/>
    <property type="project" value="InterPro"/>
</dbReference>
<dbReference type="SMART" id="SM00233">
    <property type="entry name" value="PH"/>
    <property type="match status" value="1"/>
</dbReference>
<sequence length="1475" mass="167127">MPRNENDDELDESFITQFETTLSIRPSNEIIEADDITIDQSTILNGSALNTITRVEGLQPILELRRELTNLNGFEPLDSHGPQGHLKLEGEQRREYEEFMGKDRENHDELIELLEPSPLIDIELVKFKRTLAEFMNANPQIEKQSPRFNLTIDKTLVLLSPYSSEHSFGRTWMLKSYLSTIFERPQRLLASCIGVAAALSMYPFFFAIKSCGKRSSLFSKHVTNVHGKSWPKLLYGLCLRSHEKLKKEELEIPSDWNPGDIYLTPKTIIALEGVIGTIEHAVDSLFGKGPDICNHKLAFVVLRPPGHHSHACLPGGFCVLNNAQIGVEYASQTYGVTHCAILDIDLHHGDGTQDICWERSGYCGDFGKLNEDDEEQQNTVSDTTQSSYPKVGYFSLHDIKSYPTELGFATKENIKNASVCVMDHNVNIWNVHLQEWNTEDEFYKHYQTKYVAILNRANQFLNQAKRQHEQENANYITELTRYNKYLAKPHLFKSAVAKPSPPQPFKPLIIISAGLDASEYENPQMQRHGVNVPTSFYAKFTKDVVKLAKIHTDGKVISFLEGGYSDGALASGIFSHLIGLTNNQRDTTDDPMSQDHLIEMRDRGLKEIPPSHPAFDRTSLSDSAFIELLLFEIKELRAECEQKEKKLSDFKQLQSETRVKSASVQSFDEIPQRSARRRVYKEDSRHVDQENHENRPEEIPKTEPHPEVVAHSVPLSENFKSGLSLAIRRSNSLEEDLKAAGDGATEGRGNNDVQSSMQTTEVEIGDDAKLDDNALRTTKHDNPRELNLKESFHQELSQLANHLRVSSYSTRIKLPHTMRNSEASLPSRVQLNAIANSPPHGDSEAIPTQSDRREKNSKKEISSSSTTPLLAQSGSYETQAMMLPKTPVDSLTEPQSVKQSPTSQGSSFQVLTSPETHDDVILFIKPEDFQTIKIEVISTLSFNPKKSEDFSCTLSINDRETAKGMWKVRKSYSQILSFDNEIRPVLEAFGLPPLPERSLFSSTVPAKVDSRKQSLQHYFNSIFLIPHIPKLILNRICRYISLDFVNPLDDFKSGARLEGYLIRRYKGLGTTWKTRWCQVDGPSLEIYEFPGGPMIEQVRLTGSQIGRQSSDNVAEEKGYRHAFLILEYPKNKISSSTQKHFFCAELDKERDDWVNAMVEYTENDPMITQMNLDGHEQRNASRVVDLLSSPKAAQLSKEEDSKELKDVKKLRKRSLFPFRYKGQQFETEEEGTGSTLEEGGNNMSLEAHLAVMNLTPGQFKPVFGKELAEALDLSSRTFDGRLIPTVCGRCLDYLSKTGAIYEEGIFRLSGSASTIRTLKDQFNKEHDVDLFEHQLNPDIHTVAGLFKTYLRELPDNIFGNAAYSHMQLMFTSGTDAQPRSQIVWQMQRLINDKSNVTQGNFDFCFTVFRLLSTVVARRKTNLMSLRNICIVFVPTLRISLEVLSLCITDFDCIFLDGKPLDDDKRETLDLQIPSF</sequence>
<dbReference type="GO" id="GO:0010468">
    <property type="term" value="P:regulation of gene expression"/>
    <property type="evidence" value="ECO:0007669"/>
    <property type="project" value="UniProtKB-ARBA"/>
</dbReference>
<dbReference type="Pfam" id="PF00620">
    <property type="entry name" value="RhoGAP"/>
    <property type="match status" value="1"/>
</dbReference>
<proteinExistence type="predicted"/>
<dbReference type="SMART" id="SM00312">
    <property type="entry name" value="PX"/>
    <property type="match status" value="1"/>
</dbReference>
<dbReference type="Proteomes" id="UP000241107">
    <property type="component" value="Unassembled WGS sequence"/>
</dbReference>
<feature type="region of interest" description="Disordered" evidence="3">
    <location>
        <begin position="833"/>
        <end position="871"/>
    </location>
</feature>
<evidence type="ECO:0000313" key="6">
    <source>
        <dbReference type="EMBL" id="PSK38773.1"/>
    </source>
</evidence>
<evidence type="ECO:0000256" key="1">
    <source>
        <dbReference type="ARBA" id="ARBA00022468"/>
    </source>
</evidence>
<feature type="region of interest" description="Disordered" evidence="3">
    <location>
        <begin position="888"/>
        <end position="910"/>
    </location>
</feature>
<dbReference type="InterPro" id="IPR000286">
    <property type="entry name" value="HDACs"/>
</dbReference>
<feature type="compositionally biased region" description="Basic and acidic residues" evidence="3">
    <location>
        <begin position="850"/>
        <end position="861"/>
    </location>
</feature>
<dbReference type="PANTHER" id="PTHR47558">
    <property type="entry name" value="HISTONE DEACETYLASE HOS3"/>
    <property type="match status" value="1"/>
</dbReference>
<evidence type="ECO:0000313" key="7">
    <source>
        <dbReference type="Proteomes" id="UP000241107"/>
    </source>
</evidence>
<dbReference type="InterPro" id="IPR037138">
    <property type="entry name" value="His_deacetylse_dom_sf"/>
</dbReference>
<dbReference type="SUPFAM" id="SSF64268">
    <property type="entry name" value="PX domain"/>
    <property type="match status" value="1"/>
</dbReference>
<dbReference type="CDD" id="cd06093">
    <property type="entry name" value="PX_domain"/>
    <property type="match status" value="1"/>
</dbReference>
<evidence type="ECO:0000256" key="2">
    <source>
        <dbReference type="SAM" id="Coils"/>
    </source>
</evidence>
<feature type="region of interest" description="Disordered" evidence="3">
    <location>
        <begin position="661"/>
        <end position="707"/>
    </location>
</feature>
<dbReference type="Gene3D" id="3.30.1520.10">
    <property type="entry name" value="Phox-like domain"/>
    <property type="match status" value="1"/>
</dbReference>
<dbReference type="PANTHER" id="PTHR47558:SF1">
    <property type="entry name" value="HISTONE DEACETYLASE HOS3"/>
    <property type="match status" value="1"/>
</dbReference>
<dbReference type="PRINTS" id="PR01270">
    <property type="entry name" value="HDASUPER"/>
</dbReference>
<keyword evidence="7" id="KW-1185">Reference proteome</keyword>
<dbReference type="PROSITE" id="PS50238">
    <property type="entry name" value="RHOGAP"/>
    <property type="match status" value="1"/>
</dbReference>
<keyword evidence="1" id="KW-0343">GTPase activation</keyword>
<name>A0A2P7YS27_9ASCO</name>
<dbReference type="GeneID" id="36566101"/>
<dbReference type="InterPro" id="IPR036871">
    <property type="entry name" value="PX_dom_sf"/>
</dbReference>
<evidence type="ECO:0000259" key="4">
    <source>
        <dbReference type="PROSITE" id="PS50003"/>
    </source>
</evidence>
<dbReference type="InterPro" id="IPR001683">
    <property type="entry name" value="PX_dom"/>
</dbReference>
<dbReference type="SUPFAM" id="SSF52768">
    <property type="entry name" value="Arginase/deacetylase"/>
    <property type="match status" value="1"/>
</dbReference>
<evidence type="ECO:0008006" key="8">
    <source>
        <dbReference type="Google" id="ProtNLM"/>
    </source>
</evidence>
<feature type="compositionally biased region" description="Basic and acidic residues" evidence="3">
    <location>
        <begin position="680"/>
        <end position="707"/>
    </location>
</feature>
<evidence type="ECO:0000256" key="3">
    <source>
        <dbReference type="SAM" id="MobiDB-lite"/>
    </source>
</evidence>
<dbReference type="EMBL" id="PYFQ01000005">
    <property type="protein sequence ID" value="PSK38773.1"/>
    <property type="molecule type" value="Genomic_DNA"/>
</dbReference>
<dbReference type="GO" id="GO:0004407">
    <property type="term" value="F:histone deacetylase activity"/>
    <property type="evidence" value="ECO:0007669"/>
    <property type="project" value="TreeGrafter"/>
</dbReference>